<reference evidence="4 5" key="1">
    <citation type="submission" date="2022-12" db="EMBL/GenBank/DDBJ databases">
        <title>Chromosome-level genome of Tegillarca granosa.</title>
        <authorList>
            <person name="Kim J."/>
        </authorList>
    </citation>
    <scope>NUCLEOTIDE SEQUENCE [LARGE SCALE GENOMIC DNA]</scope>
    <source>
        <strain evidence="4">Teg-2019</strain>
        <tissue evidence="4">Adductor muscle</tissue>
    </source>
</reference>
<name>A0ABQ9FY56_TEGGR</name>
<dbReference type="InterPro" id="IPR019734">
    <property type="entry name" value="TPR_rpt"/>
</dbReference>
<gene>
    <name evidence="4" type="ORF">KUTeg_000659</name>
</gene>
<dbReference type="EMBL" id="JARBDR010000018">
    <property type="protein sequence ID" value="KAJ8322188.1"/>
    <property type="molecule type" value="Genomic_DNA"/>
</dbReference>
<dbReference type="SUPFAM" id="SSF48403">
    <property type="entry name" value="Ankyrin repeat"/>
    <property type="match status" value="1"/>
</dbReference>
<keyword evidence="5" id="KW-1185">Reference proteome</keyword>
<evidence type="ECO:0000313" key="5">
    <source>
        <dbReference type="Proteomes" id="UP001217089"/>
    </source>
</evidence>
<protein>
    <submittedName>
        <fullName evidence="4">Uncharacterized protein</fullName>
    </submittedName>
</protein>
<accession>A0ABQ9FY56</accession>
<evidence type="ECO:0000256" key="2">
    <source>
        <dbReference type="ARBA" id="ARBA00022803"/>
    </source>
</evidence>
<dbReference type="Gene3D" id="1.25.40.20">
    <property type="entry name" value="Ankyrin repeat-containing domain"/>
    <property type="match status" value="1"/>
</dbReference>
<sequence>MDVILPLKMVQKLEKEMSALKEEGNKAYKEQNYKKALESYTHALDLLLNNFQDFSKEAAILYSNRSMVYSGQNKNELALADAVDSVRICPSWNKGHWRRGQVLRSMGQHREAYSAFLEGFHKSEDISQDVKCNFLTEAAISFSNISEEVLMQRCYKGFEGVPIEFWSTVLGNLSKKGEWIAIRYLVLGMTDTDIGVARYANSIEVDFSKLFPFLYKEKPSAYTHMWLTDLVAILLHNGNTLLNFKEDDKDTPVHTAVKFSLLTGSTKILDDMPNVGGMNMIDKHGDSPFHVITKRRPTSDVKSMMRVAGVLIQKGFSLDILDRDRMLAVQYINPTGQFKQLYEMLIKVTKPPPMNFPGFPSAKFSVYPTENVGIQQLKEQGNKEFQNENWQRAAEFYTLAIDVGLRMRKGGHELAVLYSNRANCNLKLGLNTQALDDAVESVSH</sequence>
<dbReference type="SMART" id="SM00028">
    <property type="entry name" value="TPR"/>
    <property type="match status" value="4"/>
</dbReference>
<dbReference type="Gene3D" id="1.25.40.10">
    <property type="entry name" value="Tetratricopeptide repeat domain"/>
    <property type="match status" value="2"/>
</dbReference>
<dbReference type="InterPro" id="IPR011990">
    <property type="entry name" value="TPR-like_helical_dom_sf"/>
</dbReference>
<evidence type="ECO:0000256" key="1">
    <source>
        <dbReference type="ARBA" id="ARBA00022737"/>
    </source>
</evidence>
<evidence type="ECO:0000313" key="4">
    <source>
        <dbReference type="EMBL" id="KAJ8322188.1"/>
    </source>
</evidence>
<keyword evidence="1" id="KW-0677">Repeat</keyword>
<dbReference type="PANTHER" id="PTHR22904">
    <property type="entry name" value="TPR REPEAT CONTAINING PROTEIN"/>
    <property type="match status" value="1"/>
</dbReference>
<organism evidence="4 5">
    <name type="scientific">Tegillarca granosa</name>
    <name type="common">Malaysian cockle</name>
    <name type="synonym">Anadara granosa</name>
    <dbReference type="NCBI Taxonomy" id="220873"/>
    <lineage>
        <taxon>Eukaryota</taxon>
        <taxon>Metazoa</taxon>
        <taxon>Spiralia</taxon>
        <taxon>Lophotrochozoa</taxon>
        <taxon>Mollusca</taxon>
        <taxon>Bivalvia</taxon>
        <taxon>Autobranchia</taxon>
        <taxon>Pteriomorphia</taxon>
        <taxon>Arcoida</taxon>
        <taxon>Arcoidea</taxon>
        <taxon>Arcidae</taxon>
        <taxon>Tegillarca</taxon>
    </lineage>
</organism>
<proteinExistence type="predicted"/>
<evidence type="ECO:0000256" key="3">
    <source>
        <dbReference type="PROSITE-ProRule" id="PRU00339"/>
    </source>
</evidence>
<dbReference type="Proteomes" id="UP001217089">
    <property type="component" value="Unassembled WGS sequence"/>
</dbReference>
<comment type="caution">
    <text evidence="4">The sequence shown here is derived from an EMBL/GenBank/DDBJ whole genome shotgun (WGS) entry which is preliminary data.</text>
</comment>
<dbReference type="PROSITE" id="PS50005">
    <property type="entry name" value="TPR"/>
    <property type="match status" value="1"/>
</dbReference>
<keyword evidence="2 3" id="KW-0802">TPR repeat</keyword>
<dbReference type="SUPFAM" id="SSF48452">
    <property type="entry name" value="TPR-like"/>
    <property type="match status" value="2"/>
</dbReference>
<dbReference type="InterPro" id="IPR036770">
    <property type="entry name" value="Ankyrin_rpt-contain_sf"/>
</dbReference>
<dbReference type="PANTHER" id="PTHR22904:SF523">
    <property type="entry name" value="STRESS-INDUCED-PHOSPHOPROTEIN 1"/>
    <property type="match status" value="1"/>
</dbReference>
<feature type="repeat" description="TPR" evidence="3">
    <location>
        <begin position="17"/>
        <end position="50"/>
    </location>
</feature>